<evidence type="ECO:0000313" key="3">
    <source>
        <dbReference type="Proteomes" id="UP000030661"/>
    </source>
</evidence>
<dbReference type="AlphaFoldDB" id="A0A081C1Z7"/>
<dbReference type="InterPro" id="IPR029060">
    <property type="entry name" value="PIN-like_dom_sf"/>
</dbReference>
<evidence type="ECO:0000259" key="1">
    <source>
        <dbReference type="Pfam" id="PF13470"/>
    </source>
</evidence>
<dbReference type="SUPFAM" id="SSF88723">
    <property type="entry name" value="PIN domain-like"/>
    <property type="match status" value="1"/>
</dbReference>
<keyword evidence="3" id="KW-1185">Reference proteome</keyword>
<accession>A0A081C1Z7</accession>
<name>A0A081C1Z7_VECG1</name>
<dbReference type="Gene3D" id="3.40.50.1010">
    <property type="entry name" value="5'-nuclease"/>
    <property type="match status" value="1"/>
</dbReference>
<dbReference type="Pfam" id="PF13470">
    <property type="entry name" value="PIN_3"/>
    <property type="match status" value="1"/>
</dbReference>
<organism evidence="2">
    <name type="scientific">Vecturithrix granuli</name>
    <dbReference type="NCBI Taxonomy" id="1499967"/>
    <lineage>
        <taxon>Bacteria</taxon>
        <taxon>Candidatus Moduliflexota</taxon>
        <taxon>Candidatus Vecturitrichia</taxon>
        <taxon>Candidatus Vecturitrichales</taxon>
        <taxon>Candidatus Vecturitrichaceae</taxon>
        <taxon>Candidatus Vecturithrix</taxon>
    </lineage>
</organism>
<feature type="domain" description="PIN" evidence="1">
    <location>
        <begin position="4"/>
        <end position="115"/>
    </location>
</feature>
<reference evidence="2" key="1">
    <citation type="journal article" date="2015" name="PeerJ">
        <title>First genomic representation of candidate bacterial phylum KSB3 points to enhanced environmental sensing as a trigger of wastewater bulking.</title>
        <authorList>
            <person name="Sekiguchi Y."/>
            <person name="Ohashi A."/>
            <person name="Parks D.H."/>
            <person name="Yamauchi T."/>
            <person name="Tyson G.W."/>
            <person name="Hugenholtz P."/>
        </authorList>
    </citation>
    <scope>NUCLEOTIDE SEQUENCE [LARGE SCALE GENOMIC DNA]</scope>
</reference>
<dbReference type="STRING" id="1499967.U27_05576"/>
<dbReference type="eggNOG" id="COG1848">
    <property type="taxonomic scope" value="Bacteria"/>
</dbReference>
<dbReference type="EMBL" id="DF820468">
    <property type="protein sequence ID" value="GAK58602.1"/>
    <property type="molecule type" value="Genomic_DNA"/>
</dbReference>
<dbReference type="HOGENOM" id="CLU_124456_3_1_0"/>
<protein>
    <submittedName>
        <fullName evidence="2">PilT protein domain protein</fullName>
    </submittedName>
</protein>
<dbReference type="InterPro" id="IPR002716">
    <property type="entry name" value="PIN_dom"/>
</dbReference>
<gene>
    <name evidence="2" type="ORF">U27_05576</name>
</gene>
<proteinExistence type="predicted"/>
<dbReference type="Proteomes" id="UP000030661">
    <property type="component" value="Unassembled WGS sequence"/>
</dbReference>
<sequence>MNSLFLDTDMILDVFAERQPFYHDSARVLTLVEERHLIGSTSSLIFANLSYILRRLRSRDAALTYLHKLRSLVTVLPVDAQTIDEALHAAFTDFEDAIQYHTAIRHQIRYLLTRHTDDYQSADPGKITICTPGEYLVLWNASGGTHGQEPIAKNIS</sequence>
<evidence type="ECO:0000313" key="2">
    <source>
        <dbReference type="EMBL" id="GAK58602.1"/>
    </source>
</evidence>